<dbReference type="EMBL" id="LR797474">
    <property type="protein sequence ID" value="CAB4218983.1"/>
    <property type="molecule type" value="Genomic_DNA"/>
</dbReference>
<accession>A0A6J5SU41</accession>
<gene>
    <name evidence="1" type="ORF">UFOVP1604_66</name>
</gene>
<name>A0A6J5SU41_9CAUD</name>
<sequence length="59" mass="6911">MSAETIVTEQDAKYSRNAYLKIVDDKVVFDCSDTEYGPIQFDLELLEEKIKQHKEHYGK</sequence>
<evidence type="ECO:0000313" key="1">
    <source>
        <dbReference type="EMBL" id="CAB4218983.1"/>
    </source>
</evidence>
<organism evidence="1">
    <name type="scientific">uncultured Caudovirales phage</name>
    <dbReference type="NCBI Taxonomy" id="2100421"/>
    <lineage>
        <taxon>Viruses</taxon>
        <taxon>Duplodnaviria</taxon>
        <taxon>Heunggongvirae</taxon>
        <taxon>Uroviricota</taxon>
        <taxon>Caudoviricetes</taxon>
        <taxon>Peduoviridae</taxon>
        <taxon>Maltschvirus</taxon>
        <taxon>Maltschvirus maltsch</taxon>
    </lineage>
</organism>
<proteinExistence type="predicted"/>
<reference evidence="1" key="1">
    <citation type="submission" date="2020-05" db="EMBL/GenBank/DDBJ databases">
        <authorList>
            <person name="Chiriac C."/>
            <person name="Salcher M."/>
            <person name="Ghai R."/>
            <person name="Kavagutti S V."/>
        </authorList>
    </citation>
    <scope>NUCLEOTIDE SEQUENCE</scope>
</reference>
<protein>
    <submittedName>
        <fullName evidence="1">Uncharacterized protein</fullName>
    </submittedName>
</protein>